<dbReference type="EMBL" id="CP071491">
    <property type="protein sequence ID" value="QSX16710.1"/>
    <property type="molecule type" value="Genomic_DNA"/>
</dbReference>
<name>A0AAJ6DAD5_GLAPU</name>
<reference evidence="1" key="1">
    <citation type="submission" date="2021-03" db="EMBL/GenBank/DDBJ databases">
        <title>Characterization of a novel Integrative Conjugative Element in Glaesserella parasuis.</title>
        <authorList>
            <person name="Hu G."/>
            <person name="Sun H."/>
        </authorList>
    </citation>
    <scope>NUCLEOTIDE SEQUENCE</scope>
    <source>
        <strain evidence="1">GHP1807</strain>
    </source>
</reference>
<proteinExistence type="predicted"/>
<evidence type="ECO:0000313" key="1">
    <source>
        <dbReference type="EMBL" id="QSX16710.1"/>
    </source>
</evidence>
<dbReference type="AlphaFoldDB" id="A0AAJ6DAD5"/>
<dbReference type="RefSeq" id="WP_021111788.1">
    <property type="nucleotide sequence ID" value="NZ_CBCRUP010000050.1"/>
</dbReference>
<accession>A0AAJ6DAD5</accession>
<sequence>MSYLLELWKIDTKRHCLFHEMQQLLKNAFLNQAQQKFPERAKNWEFQATLFATCVLTALHFYFEQNILPPIEQVQSDWREMFEIMGI</sequence>
<dbReference type="EMBL" id="CP121769">
    <property type="protein sequence ID" value="WGE10497.1"/>
    <property type="molecule type" value="Genomic_DNA"/>
</dbReference>
<dbReference type="Proteomes" id="UP000662736">
    <property type="component" value="Chromosome"/>
</dbReference>
<protein>
    <submittedName>
        <fullName evidence="2">Uncharacterized protein</fullName>
    </submittedName>
</protein>
<evidence type="ECO:0000313" key="3">
    <source>
        <dbReference type="Proteomes" id="UP001222296"/>
    </source>
</evidence>
<evidence type="ECO:0000313" key="2">
    <source>
        <dbReference type="EMBL" id="WGE10497.1"/>
    </source>
</evidence>
<gene>
    <name evidence="1" type="ORF">J1G54_10280</name>
    <name evidence="2" type="ORF">QBL01_02505</name>
</gene>
<organism evidence="2 3">
    <name type="scientific">Glaesserella parasuis</name>
    <name type="common">Haemophilus parasuis</name>
    <dbReference type="NCBI Taxonomy" id="738"/>
    <lineage>
        <taxon>Bacteria</taxon>
        <taxon>Pseudomonadati</taxon>
        <taxon>Pseudomonadota</taxon>
        <taxon>Gammaproteobacteria</taxon>
        <taxon>Pasteurellales</taxon>
        <taxon>Pasteurellaceae</taxon>
        <taxon>Glaesserella</taxon>
    </lineage>
</organism>
<dbReference type="Proteomes" id="UP001222296">
    <property type="component" value="Chromosome"/>
</dbReference>
<reference evidence="2" key="2">
    <citation type="submission" date="2023-04" db="EMBL/GenBank/DDBJ databases">
        <title>Molecular characterization of the Integrative and Conjugative elements harboring multidrug-resistance gene from Glaesserella (Haemophilus) parasuis.</title>
        <authorList>
            <person name="Che Y."/>
            <person name="Zhou L."/>
        </authorList>
    </citation>
    <scope>NUCLEOTIDE SEQUENCE</scope>
    <source>
        <strain evidence="2">Z44</strain>
    </source>
</reference>